<keyword evidence="1 6" id="KW-0963">Cytoplasm</keyword>
<evidence type="ECO:0000256" key="1">
    <source>
        <dbReference type="ARBA" id="ARBA00022490"/>
    </source>
</evidence>
<comment type="similarity">
    <text evidence="6">Belongs to the methyltransferase superfamily. METTL16/RlmF family.</text>
</comment>
<dbReference type="EC" id="2.1.1.181" evidence="6"/>
<keyword evidence="2 6" id="KW-0698">rRNA processing</keyword>
<comment type="function">
    <text evidence="6">Specifically methylates the adenine in position 1618 of 23S rRNA.</text>
</comment>
<dbReference type="Proteomes" id="UP000310477">
    <property type="component" value="Unassembled WGS sequence"/>
</dbReference>
<keyword evidence="3 6" id="KW-0489">Methyltransferase</keyword>
<dbReference type="Pfam" id="PF05971">
    <property type="entry name" value="Methyltransf_10"/>
    <property type="match status" value="1"/>
</dbReference>
<keyword evidence="5 6" id="KW-0949">S-adenosyl-L-methionine</keyword>
<organism evidence="7 8">
    <name type="scientific">Pedobacter cryotolerans</name>
    <dbReference type="NCBI Taxonomy" id="2571270"/>
    <lineage>
        <taxon>Bacteria</taxon>
        <taxon>Pseudomonadati</taxon>
        <taxon>Bacteroidota</taxon>
        <taxon>Sphingobacteriia</taxon>
        <taxon>Sphingobacteriales</taxon>
        <taxon>Sphingobacteriaceae</taxon>
        <taxon>Pedobacter</taxon>
    </lineage>
</organism>
<comment type="catalytic activity">
    <reaction evidence="6">
        <text>adenosine(1618) in 23S rRNA + S-adenosyl-L-methionine = N(6)-methyladenosine(1618) in 23S rRNA + S-adenosyl-L-homocysteine + H(+)</text>
        <dbReference type="Rhea" id="RHEA:16497"/>
        <dbReference type="Rhea" id="RHEA-COMP:10229"/>
        <dbReference type="Rhea" id="RHEA-COMP:10231"/>
        <dbReference type="ChEBI" id="CHEBI:15378"/>
        <dbReference type="ChEBI" id="CHEBI:57856"/>
        <dbReference type="ChEBI" id="CHEBI:59789"/>
        <dbReference type="ChEBI" id="CHEBI:74411"/>
        <dbReference type="ChEBI" id="CHEBI:74449"/>
        <dbReference type="EC" id="2.1.1.181"/>
    </reaction>
</comment>
<dbReference type="PANTHER" id="PTHR13393:SF0">
    <property type="entry name" value="RNA N6-ADENOSINE-METHYLTRANSFERASE METTL16"/>
    <property type="match status" value="1"/>
</dbReference>
<dbReference type="RefSeq" id="WP_136874967.1">
    <property type="nucleotide sequence ID" value="NZ_SWBO01000002.1"/>
</dbReference>
<evidence type="ECO:0000313" key="7">
    <source>
        <dbReference type="EMBL" id="TKC02574.1"/>
    </source>
</evidence>
<dbReference type="Gene3D" id="3.40.50.150">
    <property type="entry name" value="Vaccinia Virus protein VP39"/>
    <property type="match status" value="1"/>
</dbReference>
<dbReference type="SUPFAM" id="SSF53335">
    <property type="entry name" value="S-adenosyl-L-methionine-dependent methyltransferases"/>
    <property type="match status" value="1"/>
</dbReference>
<dbReference type="GO" id="GO:0005737">
    <property type="term" value="C:cytoplasm"/>
    <property type="evidence" value="ECO:0007669"/>
    <property type="project" value="UniProtKB-SubCell"/>
</dbReference>
<sequence length="318" mass="35805">MEKKKNFEAEKSSLHLRNKHKSRYDFKTLVLSCTELAQYVSVNKYDDESIDFANPAAVKTLNKALLKHFYQIDFWDIPEGYLCPPIPGRADYIHYAADLLASCNAQNIPNGKKIKVLDIGVGANCVYPIIGCKEYGWQFVGSEIDSIAVQSAKNIVEINSALKNNVEIRLQISKSAVFNHIIHKEEKFDLTICNPPFHASAEEASAGSQRKNRNLGNKNYANTVLNFGGKNTELWTKGGEVAFIGQLIAESKLFKNQCLWFTSLVSKSENLGGIYAMLDRAEVAEIRTSEMRTGNKITRIVAWTFLNAKQQEDWVKGW</sequence>
<evidence type="ECO:0000256" key="3">
    <source>
        <dbReference type="ARBA" id="ARBA00022603"/>
    </source>
</evidence>
<dbReference type="CDD" id="cd02440">
    <property type="entry name" value="AdoMet_MTases"/>
    <property type="match status" value="1"/>
</dbReference>
<comment type="subcellular location">
    <subcellularLocation>
        <location evidence="6">Cytoplasm</location>
    </subcellularLocation>
</comment>
<dbReference type="NCBIfam" id="NF008725">
    <property type="entry name" value="PRK11727.1"/>
    <property type="match status" value="1"/>
</dbReference>
<evidence type="ECO:0000256" key="5">
    <source>
        <dbReference type="ARBA" id="ARBA00022691"/>
    </source>
</evidence>
<dbReference type="GO" id="GO:0070475">
    <property type="term" value="P:rRNA base methylation"/>
    <property type="evidence" value="ECO:0007669"/>
    <property type="project" value="TreeGrafter"/>
</dbReference>
<evidence type="ECO:0000256" key="4">
    <source>
        <dbReference type="ARBA" id="ARBA00022679"/>
    </source>
</evidence>
<keyword evidence="4 6" id="KW-0808">Transferase</keyword>
<dbReference type="InterPro" id="IPR029063">
    <property type="entry name" value="SAM-dependent_MTases_sf"/>
</dbReference>
<dbReference type="InterPro" id="IPR016909">
    <property type="entry name" value="rRNA_lsu_MeTfrase_F"/>
</dbReference>
<dbReference type="EMBL" id="SWBO01000002">
    <property type="protein sequence ID" value="TKC02574.1"/>
    <property type="molecule type" value="Genomic_DNA"/>
</dbReference>
<proteinExistence type="inferred from homology"/>
<dbReference type="HAMAP" id="MF_01848">
    <property type="entry name" value="23SrRNA_methyltr_F"/>
    <property type="match status" value="1"/>
</dbReference>
<protein>
    <recommendedName>
        <fullName evidence="6">Ribosomal RNA large subunit methyltransferase F</fullName>
        <ecNumber evidence="6">2.1.1.181</ecNumber>
    </recommendedName>
    <alternativeName>
        <fullName evidence="6">23S rRNA mA1618 methyltransferase</fullName>
    </alternativeName>
    <alternativeName>
        <fullName evidence="6">rRNA adenine N-6-methyltransferase</fullName>
    </alternativeName>
</protein>
<evidence type="ECO:0000313" key="8">
    <source>
        <dbReference type="Proteomes" id="UP000310477"/>
    </source>
</evidence>
<reference evidence="7 8" key="1">
    <citation type="submission" date="2019-04" db="EMBL/GenBank/DDBJ databases">
        <title>Pedobacter sp. AR-2-6 sp. nov., isolated from Arctic soil.</title>
        <authorList>
            <person name="Dahal R.H."/>
            <person name="Kim D.-U."/>
        </authorList>
    </citation>
    <scope>NUCLEOTIDE SEQUENCE [LARGE SCALE GENOMIC DNA]</scope>
    <source>
        <strain evidence="7 8">AR-2-6</strain>
    </source>
</reference>
<dbReference type="GO" id="GO:0052907">
    <property type="term" value="F:23S rRNA (adenine(1618)-N(6))-methyltransferase activity"/>
    <property type="evidence" value="ECO:0007669"/>
    <property type="project" value="UniProtKB-EC"/>
</dbReference>
<evidence type="ECO:0000256" key="2">
    <source>
        <dbReference type="ARBA" id="ARBA00022552"/>
    </source>
</evidence>
<accession>A0A4U1CEE3</accession>
<dbReference type="PIRSF" id="PIRSF029038">
    <property type="entry name" value="Mtase_YbiN_prd"/>
    <property type="match status" value="1"/>
</dbReference>
<evidence type="ECO:0000256" key="6">
    <source>
        <dbReference type="HAMAP-Rule" id="MF_01848"/>
    </source>
</evidence>
<dbReference type="OrthoDB" id="1115728at2"/>
<dbReference type="InterPro" id="IPR010286">
    <property type="entry name" value="METTL16/RlmF"/>
</dbReference>
<dbReference type="PANTHER" id="PTHR13393">
    <property type="entry name" value="SAM-DEPENDENT METHYLTRANSFERASE"/>
    <property type="match status" value="1"/>
</dbReference>
<name>A0A4U1CEE3_9SPHI</name>
<comment type="caution">
    <text evidence="7">The sequence shown here is derived from an EMBL/GenBank/DDBJ whole genome shotgun (WGS) entry which is preliminary data.</text>
</comment>
<dbReference type="AlphaFoldDB" id="A0A4U1CEE3"/>
<keyword evidence="8" id="KW-1185">Reference proteome</keyword>
<gene>
    <name evidence="6 7" type="primary">rlmF</name>
    <name evidence="7" type="ORF">FA045_04675</name>
</gene>